<dbReference type="EMBL" id="LRBV02000008">
    <property type="status" value="NOT_ANNOTATED_CDS"/>
    <property type="molecule type" value="Genomic_DNA"/>
</dbReference>
<feature type="transmembrane region" description="Helical" evidence="1">
    <location>
        <begin position="20"/>
        <end position="39"/>
    </location>
</feature>
<protein>
    <submittedName>
        <fullName evidence="2">Uncharacterized protein</fullName>
    </submittedName>
</protein>
<dbReference type="EnsemblPlants" id="QL08p062454:mrna">
    <property type="protein sequence ID" value="QL08p062454:mrna:CDS:1"/>
    <property type="gene ID" value="QL08p062454"/>
</dbReference>
<sequence length="76" mass="7168">MARDLGVLADAGILLGSPSGLLLLCMIIMSLSMVIFVCGDSNNRDGCYRGRAAGVDGGADCGGGGGGCGGGCGGGA</sequence>
<keyword evidence="1" id="KW-0472">Membrane</keyword>
<keyword evidence="3" id="KW-1185">Reference proteome</keyword>
<evidence type="ECO:0000256" key="1">
    <source>
        <dbReference type="SAM" id="Phobius"/>
    </source>
</evidence>
<keyword evidence="1" id="KW-1133">Transmembrane helix</keyword>
<evidence type="ECO:0000313" key="3">
    <source>
        <dbReference type="Proteomes" id="UP000594261"/>
    </source>
</evidence>
<accession>A0A7N2MFH6</accession>
<keyword evidence="1" id="KW-0812">Transmembrane</keyword>
<reference evidence="2 3" key="1">
    <citation type="journal article" date="2016" name="G3 (Bethesda)">
        <title>First Draft Assembly and Annotation of the Genome of a California Endemic Oak Quercus lobata Nee (Fagaceae).</title>
        <authorList>
            <person name="Sork V.L."/>
            <person name="Fitz-Gibbon S.T."/>
            <person name="Puiu D."/>
            <person name="Crepeau M."/>
            <person name="Gugger P.F."/>
            <person name="Sherman R."/>
            <person name="Stevens K."/>
            <person name="Langley C.H."/>
            <person name="Pellegrini M."/>
            <person name="Salzberg S.L."/>
        </authorList>
    </citation>
    <scope>NUCLEOTIDE SEQUENCE [LARGE SCALE GENOMIC DNA]</scope>
    <source>
        <strain evidence="2 3">cv. SW786</strain>
    </source>
</reference>
<dbReference type="Gramene" id="QL08p062454:mrna">
    <property type="protein sequence ID" value="QL08p062454:mrna:CDS:1"/>
    <property type="gene ID" value="QL08p062454"/>
</dbReference>
<evidence type="ECO:0000313" key="2">
    <source>
        <dbReference type="EnsemblPlants" id="QL08p062454:mrna:CDS:1"/>
    </source>
</evidence>
<dbReference type="InParanoid" id="A0A7N2MFH6"/>
<reference evidence="2" key="2">
    <citation type="submission" date="2021-01" db="UniProtKB">
        <authorList>
            <consortium name="EnsemblPlants"/>
        </authorList>
    </citation>
    <scope>IDENTIFICATION</scope>
</reference>
<organism evidence="2 3">
    <name type="scientific">Quercus lobata</name>
    <name type="common">Valley oak</name>
    <dbReference type="NCBI Taxonomy" id="97700"/>
    <lineage>
        <taxon>Eukaryota</taxon>
        <taxon>Viridiplantae</taxon>
        <taxon>Streptophyta</taxon>
        <taxon>Embryophyta</taxon>
        <taxon>Tracheophyta</taxon>
        <taxon>Spermatophyta</taxon>
        <taxon>Magnoliopsida</taxon>
        <taxon>eudicotyledons</taxon>
        <taxon>Gunneridae</taxon>
        <taxon>Pentapetalae</taxon>
        <taxon>rosids</taxon>
        <taxon>fabids</taxon>
        <taxon>Fagales</taxon>
        <taxon>Fagaceae</taxon>
        <taxon>Quercus</taxon>
    </lineage>
</organism>
<dbReference type="OMA" id="CMMILIS"/>
<dbReference type="AlphaFoldDB" id="A0A7N2MFH6"/>
<name>A0A7N2MFH6_QUELO</name>
<dbReference type="Proteomes" id="UP000594261">
    <property type="component" value="Chromosome 8"/>
</dbReference>
<proteinExistence type="predicted"/>